<dbReference type="AlphaFoldDB" id="A0A2P5G090"/>
<evidence type="ECO:0000313" key="1">
    <source>
        <dbReference type="EMBL" id="POO03429.1"/>
    </source>
</evidence>
<evidence type="ECO:0000313" key="2">
    <source>
        <dbReference type="Proteomes" id="UP000237000"/>
    </source>
</evidence>
<dbReference type="Proteomes" id="UP000237000">
    <property type="component" value="Unassembled WGS sequence"/>
</dbReference>
<comment type="caution">
    <text evidence="1">The sequence shown here is derived from an EMBL/GenBank/DDBJ whole genome shotgun (WGS) entry which is preliminary data.</text>
</comment>
<accession>A0A2P5G090</accession>
<sequence>MNLIYSAAGVSHFSLGALFEVKQAHLDDGLLEVKEEHGLVEGIGADRASRPGGRVQRLVGGEHTVLPDQRIVVDIVKVIPSGVERLLGIISCAARFRQRLREVGVQIWICRAQTALER</sequence>
<keyword evidence="2" id="KW-1185">Reference proteome</keyword>
<proteinExistence type="predicted"/>
<dbReference type="EMBL" id="JXTC01000002">
    <property type="protein sequence ID" value="POO03429.1"/>
    <property type="molecule type" value="Genomic_DNA"/>
</dbReference>
<name>A0A2P5G090_TREOI</name>
<organism evidence="1 2">
    <name type="scientific">Trema orientale</name>
    <name type="common">Charcoal tree</name>
    <name type="synonym">Celtis orientalis</name>
    <dbReference type="NCBI Taxonomy" id="63057"/>
    <lineage>
        <taxon>Eukaryota</taxon>
        <taxon>Viridiplantae</taxon>
        <taxon>Streptophyta</taxon>
        <taxon>Embryophyta</taxon>
        <taxon>Tracheophyta</taxon>
        <taxon>Spermatophyta</taxon>
        <taxon>Magnoliopsida</taxon>
        <taxon>eudicotyledons</taxon>
        <taxon>Gunneridae</taxon>
        <taxon>Pentapetalae</taxon>
        <taxon>rosids</taxon>
        <taxon>fabids</taxon>
        <taxon>Rosales</taxon>
        <taxon>Cannabaceae</taxon>
        <taxon>Trema</taxon>
    </lineage>
</organism>
<protein>
    <submittedName>
        <fullName evidence="1">Uncharacterized protein</fullName>
    </submittedName>
</protein>
<reference evidence="2" key="1">
    <citation type="submission" date="2016-06" db="EMBL/GenBank/DDBJ databases">
        <title>Parallel loss of symbiosis genes in relatives of nitrogen-fixing non-legume Parasponia.</title>
        <authorList>
            <person name="Van Velzen R."/>
            <person name="Holmer R."/>
            <person name="Bu F."/>
            <person name="Rutten L."/>
            <person name="Van Zeijl A."/>
            <person name="Liu W."/>
            <person name="Santuari L."/>
            <person name="Cao Q."/>
            <person name="Sharma T."/>
            <person name="Shen D."/>
            <person name="Roswanjaya Y."/>
            <person name="Wardhani T."/>
            <person name="Kalhor M.S."/>
            <person name="Jansen J."/>
            <person name="Van den Hoogen J."/>
            <person name="Gungor B."/>
            <person name="Hartog M."/>
            <person name="Hontelez J."/>
            <person name="Verver J."/>
            <person name="Yang W.-C."/>
            <person name="Schijlen E."/>
            <person name="Repin R."/>
            <person name="Schilthuizen M."/>
            <person name="Schranz E."/>
            <person name="Heidstra R."/>
            <person name="Miyata K."/>
            <person name="Fedorova E."/>
            <person name="Kohlen W."/>
            <person name="Bisseling T."/>
            <person name="Smit S."/>
            <person name="Geurts R."/>
        </authorList>
    </citation>
    <scope>NUCLEOTIDE SEQUENCE [LARGE SCALE GENOMIC DNA]</scope>
    <source>
        <strain evidence="2">cv. RG33-2</strain>
    </source>
</reference>
<gene>
    <name evidence="1" type="ORF">TorRG33x02_006340</name>
</gene>
<dbReference type="InParanoid" id="A0A2P5G090"/>
<dbReference type="OrthoDB" id="10280501at2759"/>
<feature type="non-terminal residue" evidence="1">
    <location>
        <position position="118"/>
    </location>
</feature>